<protein>
    <submittedName>
        <fullName evidence="1">Uncharacterized protein</fullName>
    </submittedName>
</protein>
<evidence type="ECO:0000313" key="2">
    <source>
        <dbReference type="Proteomes" id="UP000258309"/>
    </source>
</evidence>
<dbReference type="OrthoDB" id="3599435at2759"/>
<sequence>MAVRRGGVDDMSRFDPKLCGDVEVNQTIVNNIVYYRQQSDSDDNYNLFKFQMAISIAHEIVHFLTGFLTGSNSATSGTPRMVVLEPYGNIRTGEAGRFLESILLGGVAEFYFNANDPLGDKQVGNPYLLDDGYPNFPAKPISRTYIDSFLRGSKYT</sequence>
<proteinExistence type="predicted"/>
<feature type="non-terminal residue" evidence="1">
    <location>
        <position position="1"/>
    </location>
</feature>
<evidence type="ECO:0000313" key="1">
    <source>
        <dbReference type="EMBL" id="RFU25472.1"/>
    </source>
</evidence>
<name>A0A3E2GWU7_SCYLI</name>
<feature type="non-terminal residue" evidence="1">
    <location>
        <position position="156"/>
    </location>
</feature>
<dbReference type="AlphaFoldDB" id="A0A3E2GWU7"/>
<accession>A0A3E2GWU7</accession>
<reference evidence="1 2" key="1">
    <citation type="submission" date="2018-05" db="EMBL/GenBank/DDBJ databases">
        <title>Draft genome sequence of Scytalidium lignicola DSM 105466, a ubiquitous saprotrophic fungus.</title>
        <authorList>
            <person name="Buettner E."/>
            <person name="Gebauer A.M."/>
            <person name="Hofrichter M."/>
            <person name="Liers C."/>
            <person name="Kellner H."/>
        </authorList>
    </citation>
    <scope>NUCLEOTIDE SEQUENCE [LARGE SCALE GENOMIC DNA]</scope>
    <source>
        <strain evidence="1 2">DSM 105466</strain>
    </source>
</reference>
<dbReference type="Proteomes" id="UP000258309">
    <property type="component" value="Unassembled WGS sequence"/>
</dbReference>
<keyword evidence="2" id="KW-1185">Reference proteome</keyword>
<gene>
    <name evidence="1" type="ORF">B7463_g10867</name>
</gene>
<comment type="caution">
    <text evidence="1">The sequence shown here is derived from an EMBL/GenBank/DDBJ whole genome shotgun (WGS) entry which is preliminary data.</text>
</comment>
<dbReference type="EMBL" id="NCSJ02000331">
    <property type="protein sequence ID" value="RFU25472.1"/>
    <property type="molecule type" value="Genomic_DNA"/>
</dbReference>
<organism evidence="1 2">
    <name type="scientific">Scytalidium lignicola</name>
    <name type="common">Hyphomycete</name>
    <dbReference type="NCBI Taxonomy" id="5539"/>
    <lineage>
        <taxon>Eukaryota</taxon>
        <taxon>Fungi</taxon>
        <taxon>Dikarya</taxon>
        <taxon>Ascomycota</taxon>
        <taxon>Pezizomycotina</taxon>
        <taxon>Leotiomycetes</taxon>
        <taxon>Leotiomycetes incertae sedis</taxon>
        <taxon>Scytalidium</taxon>
    </lineage>
</organism>